<dbReference type="SUPFAM" id="SSF49723">
    <property type="entry name" value="Lipase/lipooxygenase domain (PLAT/LH2 domain)"/>
    <property type="match status" value="1"/>
</dbReference>
<reference evidence="3" key="1">
    <citation type="submission" date="2016-07" db="EMBL/GenBank/DDBJ databases">
        <title>Salivary Glands transcriptome analysis on engorged females of Ornithodoros brasiliensis (Acari:Argasidae).</title>
        <authorList>
            <person name="Simons S.M."/>
            <person name="Carvalho E."/>
            <person name="Junqueira-de-Azevedo I."/>
            <person name="Ho P.L."/>
            <person name="Giovanni D."/>
            <person name="Mendonca R."/>
            <person name="Onofrio V."/>
            <person name="Landulfo G."/>
            <person name="Ramirez D."/>
            <person name="Barros-Battesti D."/>
        </authorList>
    </citation>
    <scope>NUCLEOTIDE SEQUENCE</scope>
    <source>
        <strain evidence="3">Female</strain>
        <tissue evidence="3">Salivary gland</tissue>
    </source>
</reference>
<evidence type="ECO:0000256" key="1">
    <source>
        <dbReference type="PROSITE-ProRule" id="PRU00152"/>
    </source>
</evidence>
<dbReference type="Gene3D" id="2.40.180.10">
    <property type="entry name" value="Catalase core domain"/>
    <property type="match status" value="1"/>
</dbReference>
<organism evidence="3">
    <name type="scientific">Ornithodoros brasiliensis</name>
    <name type="common">Mouro tick</name>
    <dbReference type="NCBI Taxonomy" id="888526"/>
    <lineage>
        <taxon>Eukaryota</taxon>
        <taxon>Metazoa</taxon>
        <taxon>Ecdysozoa</taxon>
        <taxon>Arthropoda</taxon>
        <taxon>Chelicerata</taxon>
        <taxon>Arachnida</taxon>
        <taxon>Acari</taxon>
        <taxon>Parasitiformes</taxon>
        <taxon>Ixodida</taxon>
        <taxon>Ixodoidea</taxon>
        <taxon>Argasidae</taxon>
        <taxon>Ornithodorinae</taxon>
        <taxon>Ornithodoros</taxon>
    </lineage>
</organism>
<sequence>VQVSQTPGMGNAISTRLNAVYILKVRTGDRQRAGTDANVYARLLDSNGNTTKDIHLDNFLQNDHERGKEGRYYIDPEPPLGTPTVFEVWRDRSGISDDWFLEVASVVHRETGETVMVFPVNRWISAEKKHVFQAYDCLLPQSDAFGNQRADELARRRRMMEYTQNLDGCPVQVRSLPEEEKVASDTKDISSLKTKIETRLIRATSTAWASLADLSNIYKKG</sequence>
<evidence type="ECO:0000259" key="2">
    <source>
        <dbReference type="PROSITE" id="PS50095"/>
    </source>
</evidence>
<protein>
    <submittedName>
        <fullName evidence="3">Allene oxide synthase lipoxygenase protein</fullName>
    </submittedName>
</protein>
<dbReference type="SMART" id="SM00308">
    <property type="entry name" value="LH2"/>
    <property type="match status" value="1"/>
</dbReference>
<dbReference type="Pfam" id="PF01477">
    <property type="entry name" value="PLAT"/>
    <property type="match status" value="1"/>
</dbReference>
<evidence type="ECO:0000313" key="3">
    <source>
        <dbReference type="EMBL" id="JAT79150.1"/>
    </source>
</evidence>
<dbReference type="InterPro" id="IPR036392">
    <property type="entry name" value="PLAT/LH2_dom_sf"/>
</dbReference>
<dbReference type="EMBL" id="GETE01000348">
    <property type="protein sequence ID" value="JAT79150.1"/>
    <property type="molecule type" value="Transcribed_RNA"/>
</dbReference>
<dbReference type="AlphaFoldDB" id="A0A1D2AJ00"/>
<dbReference type="InterPro" id="IPR001024">
    <property type="entry name" value="PLAT/LH2_dom"/>
</dbReference>
<feature type="domain" description="PLAT" evidence="2">
    <location>
        <begin position="19"/>
        <end position="138"/>
    </location>
</feature>
<dbReference type="PANTHER" id="PTHR31718">
    <property type="entry name" value="PLAT DOMAIN-CONTAINING PROTEIN"/>
    <property type="match status" value="1"/>
</dbReference>
<proteinExistence type="predicted"/>
<feature type="non-terminal residue" evidence="3">
    <location>
        <position position="1"/>
    </location>
</feature>
<name>A0A1D2AJ00_ORNBR</name>
<comment type="caution">
    <text evidence="1">Lacks conserved residue(s) required for the propagation of feature annotation.</text>
</comment>
<dbReference type="CDD" id="cd00113">
    <property type="entry name" value="PLAT"/>
    <property type="match status" value="1"/>
</dbReference>
<feature type="non-terminal residue" evidence="3">
    <location>
        <position position="221"/>
    </location>
</feature>
<dbReference type="PANTHER" id="PTHR31718:SF60">
    <property type="entry name" value="LIPOXYGENASE HOMOLOGY DOMAIN-CONTAINING PROTEIN 1"/>
    <property type="match status" value="1"/>
</dbReference>
<dbReference type="PROSITE" id="PS50095">
    <property type="entry name" value="PLAT"/>
    <property type="match status" value="1"/>
</dbReference>
<accession>A0A1D2AJ00</accession>